<name>A0AAE1NSJ6_9EUCA</name>
<comment type="caution">
    <text evidence="2">The sequence shown here is derived from an EMBL/GenBank/DDBJ whole genome shotgun (WGS) entry which is preliminary data.</text>
</comment>
<organism evidence="2 3">
    <name type="scientific">Petrolisthes manimaculis</name>
    <dbReference type="NCBI Taxonomy" id="1843537"/>
    <lineage>
        <taxon>Eukaryota</taxon>
        <taxon>Metazoa</taxon>
        <taxon>Ecdysozoa</taxon>
        <taxon>Arthropoda</taxon>
        <taxon>Crustacea</taxon>
        <taxon>Multicrustacea</taxon>
        <taxon>Malacostraca</taxon>
        <taxon>Eumalacostraca</taxon>
        <taxon>Eucarida</taxon>
        <taxon>Decapoda</taxon>
        <taxon>Pleocyemata</taxon>
        <taxon>Anomura</taxon>
        <taxon>Galatheoidea</taxon>
        <taxon>Porcellanidae</taxon>
        <taxon>Petrolisthes</taxon>
    </lineage>
</organism>
<reference evidence="2" key="1">
    <citation type="submission" date="2023-11" db="EMBL/GenBank/DDBJ databases">
        <title>Genome assemblies of two species of porcelain crab, Petrolisthes cinctipes and Petrolisthes manimaculis (Anomura: Porcellanidae).</title>
        <authorList>
            <person name="Angst P."/>
        </authorList>
    </citation>
    <scope>NUCLEOTIDE SEQUENCE</scope>
    <source>
        <strain evidence="2">PB745_02</strain>
        <tissue evidence="2">Gill</tissue>
    </source>
</reference>
<protein>
    <submittedName>
        <fullName evidence="2">Uncharacterized protein</fullName>
    </submittedName>
</protein>
<sequence>MMKPYFRSGTVGTVVEPESPAMVVGPTTEVVTEEEEWPQASPEVVTAEAWAGNRDATLREKLSHLTPDQQEELESNLSRFPEVFGDSPGLTGPKEIFHPQSNLNSPSRVMSSTTVTTPFIHWQPSTKFCYPVQ</sequence>
<gene>
    <name evidence="2" type="ORF">Pmani_032937</name>
</gene>
<feature type="compositionally biased region" description="Polar residues" evidence="1">
    <location>
        <begin position="99"/>
        <end position="110"/>
    </location>
</feature>
<dbReference type="EMBL" id="JAWZYT010004292">
    <property type="protein sequence ID" value="KAK4294442.1"/>
    <property type="molecule type" value="Genomic_DNA"/>
</dbReference>
<dbReference type="Proteomes" id="UP001292094">
    <property type="component" value="Unassembled WGS sequence"/>
</dbReference>
<evidence type="ECO:0000256" key="1">
    <source>
        <dbReference type="SAM" id="MobiDB-lite"/>
    </source>
</evidence>
<dbReference type="AlphaFoldDB" id="A0AAE1NSJ6"/>
<keyword evidence="3" id="KW-1185">Reference proteome</keyword>
<evidence type="ECO:0000313" key="2">
    <source>
        <dbReference type="EMBL" id="KAK4294442.1"/>
    </source>
</evidence>
<feature type="region of interest" description="Disordered" evidence="1">
    <location>
        <begin position="80"/>
        <end position="110"/>
    </location>
</feature>
<accession>A0AAE1NSJ6</accession>
<proteinExistence type="predicted"/>
<evidence type="ECO:0000313" key="3">
    <source>
        <dbReference type="Proteomes" id="UP001292094"/>
    </source>
</evidence>